<evidence type="ECO:0000313" key="3">
    <source>
        <dbReference type="Proteomes" id="UP000220914"/>
    </source>
</evidence>
<dbReference type="OrthoDB" id="4641233at2"/>
<reference evidence="2 3" key="1">
    <citation type="submission" date="2017-10" db="EMBL/GenBank/DDBJ databases">
        <title>The new phylogeny of genus Mycobacterium.</title>
        <authorList>
            <person name="Tortoli E."/>
            <person name="Trovato A."/>
            <person name="Cirillo D.M."/>
        </authorList>
    </citation>
    <scope>NUCLEOTIDE SEQUENCE [LARGE SCALE GENOMIC DNA]</scope>
    <source>
        <strain evidence="2 3">CCUG37673</strain>
    </source>
</reference>
<evidence type="ECO:0000313" key="2">
    <source>
        <dbReference type="EMBL" id="PEG34135.1"/>
    </source>
</evidence>
<dbReference type="PROSITE" id="PS51257">
    <property type="entry name" value="PROKAR_LIPOPROTEIN"/>
    <property type="match status" value="1"/>
</dbReference>
<feature type="signal peptide" evidence="1">
    <location>
        <begin position="1"/>
        <end position="20"/>
    </location>
</feature>
<dbReference type="RefSeq" id="WP_097943392.1">
    <property type="nucleotide sequence ID" value="NZ_BLKS01000001.1"/>
</dbReference>
<name>A0A2A7MQY4_MYCAG</name>
<keyword evidence="3" id="KW-1185">Reference proteome</keyword>
<comment type="caution">
    <text evidence="2">The sequence shown here is derived from an EMBL/GenBank/DDBJ whole genome shotgun (WGS) entry which is preliminary data.</text>
</comment>
<dbReference type="AlphaFoldDB" id="A0A2A7MQY4"/>
<evidence type="ECO:0000256" key="1">
    <source>
        <dbReference type="SAM" id="SignalP"/>
    </source>
</evidence>
<accession>A0A2A7MQY4</accession>
<feature type="chain" id="PRO_5039390312" evidence="1">
    <location>
        <begin position="21"/>
        <end position="77"/>
    </location>
</feature>
<keyword evidence="1" id="KW-0732">Signal</keyword>
<sequence length="77" mass="7839">MRSPLRRVMAALALASVPMAGVVVFTPAVSSACLPGETGVTNGCAPFCLPDKALDTRTGLCVTVPNPSPNGVNPPIY</sequence>
<gene>
    <name evidence="2" type="ORF">CQY20_27195</name>
</gene>
<protein>
    <submittedName>
        <fullName evidence="2">Uncharacterized protein</fullName>
    </submittedName>
</protein>
<proteinExistence type="predicted"/>
<dbReference type="EMBL" id="PDCP01000076">
    <property type="protein sequence ID" value="PEG34135.1"/>
    <property type="molecule type" value="Genomic_DNA"/>
</dbReference>
<organism evidence="2 3">
    <name type="scientific">Mycolicibacterium agri</name>
    <name type="common">Mycobacterium agri</name>
    <dbReference type="NCBI Taxonomy" id="36811"/>
    <lineage>
        <taxon>Bacteria</taxon>
        <taxon>Bacillati</taxon>
        <taxon>Actinomycetota</taxon>
        <taxon>Actinomycetes</taxon>
        <taxon>Mycobacteriales</taxon>
        <taxon>Mycobacteriaceae</taxon>
        <taxon>Mycolicibacterium</taxon>
    </lineage>
</organism>
<dbReference type="Proteomes" id="UP000220914">
    <property type="component" value="Unassembled WGS sequence"/>
</dbReference>